<dbReference type="SMART" id="SM00388">
    <property type="entry name" value="HisKA"/>
    <property type="match status" value="1"/>
</dbReference>
<dbReference type="Pfam" id="PF00512">
    <property type="entry name" value="HisKA"/>
    <property type="match status" value="1"/>
</dbReference>
<dbReference type="PRINTS" id="PR00344">
    <property type="entry name" value="BCTRLSENSOR"/>
</dbReference>
<dbReference type="SUPFAM" id="SSF55785">
    <property type="entry name" value="PYP-like sensor domain (PAS domain)"/>
    <property type="match status" value="1"/>
</dbReference>
<dbReference type="InterPro" id="IPR011123">
    <property type="entry name" value="Y_Y_Y"/>
</dbReference>
<dbReference type="PANTHER" id="PTHR43547">
    <property type="entry name" value="TWO-COMPONENT HISTIDINE KINASE"/>
    <property type="match status" value="1"/>
</dbReference>
<dbReference type="InterPro" id="IPR036890">
    <property type="entry name" value="HATPase_C_sf"/>
</dbReference>
<dbReference type="RefSeq" id="WP_186739993.1">
    <property type="nucleotide sequence ID" value="NZ_VFIA01000035.1"/>
</dbReference>
<evidence type="ECO:0000256" key="5">
    <source>
        <dbReference type="SAM" id="SignalP"/>
    </source>
</evidence>
<dbReference type="Gene3D" id="3.30.450.20">
    <property type="entry name" value="PAS domain"/>
    <property type="match status" value="1"/>
</dbReference>
<dbReference type="InterPro" id="IPR036097">
    <property type="entry name" value="HisK_dim/P_sf"/>
</dbReference>
<dbReference type="InterPro" id="IPR000014">
    <property type="entry name" value="PAS"/>
</dbReference>
<feature type="domain" description="PAC" evidence="7">
    <location>
        <begin position="946"/>
        <end position="998"/>
    </location>
</feature>
<keyword evidence="9" id="KW-1185">Reference proteome</keyword>
<dbReference type="CDD" id="cd00075">
    <property type="entry name" value="HATPase"/>
    <property type="match status" value="1"/>
</dbReference>
<dbReference type="SMART" id="SM00086">
    <property type="entry name" value="PAC"/>
    <property type="match status" value="1"/>
</dbReference>
<reference evidence="8 9" key="1">
    <citation type="submission" date="2019-06" db="EMBL/GenBank/DDBJ databases">
        <title>Spirosoma utsteinense sp. nov. isolated from Antarctic ice-free soils.</title>
        <authorList>
            <person name="Tahon G."/>
        </authorList>
    </citation>
    <scope>NUCLEOTIDE SEQUENCE [LARGE SCALE GENOMIC DNA]</scope>
    <source>
        <strain evidence="8 9">LMG 31447</strain>
    </source>
</reference>
<dbReference type="CDD" id="cd00130">
    <property type="entry name" value="PAS"/>
    <property type="match status" value="1"/>
</dbReference>
<dbReference type="EC" id="2.7.13.3" evidence="2"/>
<dbReference type="InterPro" id="IPR013655">
    <property type="entry name" value="PAS_fold_3"/>
</dbReference>
<dbReference type="SUPFAM" id="SSF47384">
    <property type="entry name" value="Homodimeric domain of signal transducing histidine kinase"/>
    <property type="match status" value="1"/>
</dbReference>
<evidence type="ECO:0000256" key="2">
    <source>
        <dbReference type="ARBA" id="ARBA00012438"/>
    </source>
</evidence>
<feature type="chain" id="PRO_5046735882" description="histidine kinase" evidence="5">
    <location>
        <begin position="21"/>
        <end position="1236"/>
    </location>
</feature>
<dbReference type="SMART" id="SM00387">
    <property type="entry name" value="HATPase_c"/>
    <property type="match status" value="1"/>
</dbReference>
<dbReference type="Pfam" id="PF08447">
    <property type="entry name" value="PAS_3"/>
    <property type="match status" value="1"/>
</dbReference>
<evidence type="ECO:0000313" key="9">
    <source>
        <dbReference type="Proteomes" id="UP000700732"/>
    </source>
</evidence>
<dbReference type="PROSITE" id="PS50113">
    <property type="entry name" value="PAC"/>
    <property type="match status" value="1"/>
</dbReference>
<accession>A0ABR6WBW9</accession>
<feature type="domain" description="Histidine kinase" evidence="6">
    <location>
        <begin position="1016"/>
        <end position="1235"/>
    </location>
</feature>
<dbReference type="Pfam" id="PF02518">
    <property type="entry name" value="HATPase_c"/>
    <property type="match status" value="1"/>
</dbReference>
<sequence length="1236" mass="139527">MKILAAVLLASFLLSQSVQGQTGKVPFKHITTDEGLSQSNVTCILQDQQGFMWYGTQDGLNKYDGYSFTVYQNDLLQPNSLSDNFVLSLYEDRKGQLWVGTDDGGLCRFDKQTGRFTRFVSSETDTRSLSSNHVVAIAEDQQGNLWIATEGGLNQFDPTRGTFIRYQHQAGDPGSLSENVLRDVLVDHQGQIWVATYGGGLNRLDPVTGTFHQYKNRTGDKTSLSHNLVKKLFEDSQGRLWVATEGGGLNLLNRDQKSFTHFRHDPAVANSVVDDDINTVGEDRQGNLWIGTENEGISVLNKSRTAFTHYLHRENDPDGLNNGSIYALCRDRSGNMWIGTYSGGINFFDHQPAKFTRYQKDINNPNSLNNPNVMAVLEDQQGNLWIGTDGGGVNVLMKSTNRYVYYQHTPADPGSVGSNFIMSLYQDSDGDIWIGSYKGGLSLWRKESGDFLNFTQRDDAKGLIHETVTAIVEGKKGTIWVGSMGGGISCYTKKTGTFAHYRPDPTHPGHLTQGYISTLWYDHNHNLWIGTEGDGLNVLNTRSGTFRSYRHDRAVPGSLNHNLVISLYEDVRHQVWVGTYGGLNRFEPRTQSFVSYTEKQGLANKVIQGMCSDDRGNLWMSTNKGLSVFNPKTRTFRNYGAEDGLQKGAFNRISVFKGQRGNLFFGGINGLTSFYPDRLRDNSFVPPMVITQLRIFNQPVWLRSNQVTLAYDQSTLTFEFAALNYSVPQKNQYIHKLEGFDRDWHLKSHRRVATYTNLEPGTYTFRVKASNNDGIWNEQGAAFRIIIQPPFWQIWWFRCLVVLLLAGSLYGAYRLRVRRIQAQQIALQHQVRVRTQEVLQQRQELRDQALDMQLLQAKVEQQAAQQQLQESEQRFREIADNVDEVFWIHSAEPFRLIYINPACQRVWHTTFEQLQAEPLFFMETVLAEDRPDVLLFMEQYRAGVAGELTYRLQQKDEPLRWLMVRSFSIRDEGGKVLRHIGLASDVTSQKEKEFVLQQSLYREQELNQLKSQFVSTASHEFRTPLTTIQSSVDLISMYLDLPPVKAGSPVRHHLGVIQKEIKKFSTLLSDLLTIGKIDAGKIAFTPQWVDLVALIDELIDLHFKGRLFDERSVALRIEGTPRPVYVDGKLMSHVLVNLLSNAFKFSNGASPCLHIGFEETRIVLTVTDTGIGIPAGEVAALFQPFFRASNTAGIQGTGLGLVIARQFVELHRGHLGVASEENKGTTFTICLPAGTE</sequence>
<comment type="catalytic activity">
    <reaction evidence="1">
        <text>ATP + protein L-histidine = ADP + protein N-phospho-L-histidine.</text>
        <dbReference type="EC" id="2.7.13.3"/>
    </reaction>
</comment>
<dbReference type="Gene3D" id="2.130.10.10">
    <property type="entry name" value="YVTN repeat-like/Quinoprotein amine dehydrogenase"/>
    <property type="match status" value="2"/>
</dbReference>
<gene>
    <name evidence="8" type="ORF">FH603_4530</name>
</gene>
<keyword evidence="5" id="KW-0732">Signal</keyword>
<dbReference type="InterPro" id="IPR003661">
    <property type="entry name" value="HisK_dim/P_dom"/>
</dbReference>
<evidence type="ECO:0000259" key="7">
    <source>
        <dbReference type="PROSITE" id="PS50113"/>
    </source>
</evidence>
<evidence type="ECO:0000256" key="1">
    <source>
        <dbReference type="ARBA" id="ARBA00000085"/>
    </source>
</evidence>
<dbReference type="Proteomes" id="UP000700732">
    <property type="component" value="Unassembled WGS sequence"/>
</dbReference>
<dbReference type="InterPro" id="IPR035965">
    <property type="entry name" value="PAS-like_dom_sf"/>
</dbReference>
<dbReference type="EMBL" id="VFIA01000035">
    <property type="protein sequence ID" value="MBC3794003.1"/>
    <property type="molecule type" value="Genomic_DNA"/>
</dbReference>
<evidence type="ECO:0000256" key="4">
    <source>
        <dbReference type="SAM" id="Coils"/>
    </source>
</evidence>
<dbReference type="InterPro" id="IPR005467">
    <property type="entry name" value="His_kinase_dom"/>
</dbReference>
<dbReference type="PROSITE" id="PS50109">
    <property type="entry name" value="HIS_KIN"/>
    <property type="match status" value="1"/>
</dbReference>
<organism evidence="8 9">
    <name type="scientific">Spirosoma utsteinense</name>
    <dbReference type="NCBI Taxonomy" id="2585773"/>
    <lineage>
        <taxon>Bacteria</taxon>
        <taxon>Pseudomonadati</taxon>
        <taxon>Bacteroidota</taxon>
        <taxon>Cytophagia</taxon>
        <taxon>Cytophagales</taxon>
        <taxon>Cytophagaceae</taxon>
        <taxon>Spirosoma</taxon>
    </lineage>
</organism>
<dbReference type="Gene3D" id="1.10.287.130">
    <property type="match status" value="1"/>
</dbReference>
<keyword evidence="3" id="KW-0597">Phosphoprotein</keyword>
<dbReference type="CDD" id="cd00082">
    <property type="entry name" value="HisKA"/>
    <property type="match status" value="1"/>
</dbReference>
<keyword evidence="4" id="KW-0175">Coiled coil</keyword>
<evidence type="ECO:0000259" key="6">
    <source>
        <dbReference type="PROSITE" id="PS50109"/>
    </source>
</evidence>
<dbReference type="Gene3D" id="2.60.40.10">
    <property type="entry name" value="Immunoglobulins"/>
    <property type="match status" value="1"/>
</dbReference>
<name>A0ABR6WBW9_9BACT</name>
<dbReference type="SUPFAM" id="SSF63829">
    <property type="entry name" value="Calcium-dependent phosphotriesterase"/>
    <property type="match status" value="3"/>
</dbReference>
<dbReference type="InterPro" id="IPR003594">
    <property type="entry name" value="HATPase_dom"/>
</dbReference>
<evidence type="ECO:0000256" key="3">
    <source>
        <dbReference type="ARBA" id="ARBA00022553"/>
    </source>
</evidence>
<protein>
    <recommendedName>
        <fullName evidence="2">histidine kinase</fullName>
        <ecNumber evidence="2">2.7.13.3</ecNumber>
    </recommendedName>
</protein>
<dbReference type="InterPro" id="IPR004358">
    <property type="entry name" value="Sig_transdc_His_kin-like_C"/>
</dbReference>
<dbReference type="NCBIfam" id="TIGR00229">
    <property type="entry name" value="sensory_box"/>
    <property type="match status" value="1"/>
</dbReference>
<dbReference type="Pfam" id="PF07495">
    <property type="entry name" value="Y_Y_Y"/>
    <property type="match status" value="1"/>
</dbReference>
<dbReference type="InterPro" id="IPR000700">
    <property type="entry name" value="PAS-assoc_C"/>
</dbReference>
<dbReference type="InterPro" id="IPR011110">
    <property type="entry name" value="Reg_prop"/>
</dbReference>
<dbReference type="InterPro" id="IPR015943">
    <property type="entry name" value="WD40/YVTN_repeat-like_dom_sf"/>
</dbReference>
<dbReference type="Gene3D" id="3.30.565.10">
    <property type="entry name" value="Histidine kinase-like ATPase, C-terminal domain"/>
    <property type="match status" value="1"/>
</dbReference>
<dbReference type="Pfam" id="PF07494">
    <property type="entry name" value="Reg_prop"/>
    <property type="match status" value="8"/>
</dbReference>
<dbReference type="InterPro" id="IPR001610">
    <property type="entry name" value="PAC"/>
</dbReference>
<dbReference type="CDD" id="cd00146">
    <property type="entry name" value="PKD"/>
    <property type="match status" value="1"/>
</dbReference>
<dbReference type="InterPro" id="IPR013783">
    <property type="entry name" value="Ig-like_fold"/>
</dbReference>
<feature type="coiled-coil region" evidence="4">
    <location>
        <begin position="854"/>
        <end position="881"/>
    </location>
</feature>
<evidence type="ECO:0000313" key="8">
    <source>
        <dbReference type="EMBL" id="MBC3794003.1"/>
    </source>
</evidence>
<comment type="caution">
    <text evidence="8">The sequence shown here is derived from an EMBL/GenBank/DDBJ whole genome shotgun (WGS) entry which is preliminary data.</text>
</comment>
<dbReference type="PANTHER" id="PTHR43547:SF2">
    <property type="entry name" value="HYBRID SIGNAL TRANSDUCTION HISTIDINE KINASE C"/>
    <property type="match status" value="1"/>
</dbReference>
<dbReference type="SUPFAM" id="SSF55874">
    <property type="entry name" value="ATPase domain of HSP90 chaperone/DNA topoisomerase II/histidine kinase"/>
    <property type="match status" value="1"/>
</dbReference>
<feature type="signal peptide" evidence="5">
    <location>
        <begin position="1"/>
        <end position="20"/>
    </location>
</feature>
<proteinExistence type="predicted"/>